<evidence type="ECO:0000313" key="2">
    <source>
        <dbReference type="EMBL" id="GAH53729.1"/>
    </source>
</evidence>
<accession>X1HIS1</accession>
<dbReference type="AlphaFoldDB" id="X1HIS1"/>
<name>X1HIS1_9ZZZZ</name>
<keyword evidence="1" id="KW-0472">Membrane</keyword>
<evidence type="ECO:0000256" key="1">
    <source>
        <dbReference type="SAM" id="Phobius"/>
    </source>
</evidence>
<keyword evidence="1" id="KW-1133">Transmembrane helix</keyword>
<reference evidence="2" key="1">
    <citation type="journal article" date="2014" name="Front. Microbiol.">
        <title>High frequency of phylogenetically diverse reductive dehalogenase-homologous genes in deep subseafloor sedimentary metagenomes.</title>
        <authorList>
            <person name="Kawai M."/>
            <person name="Futagami T."/>
            <person name="Toyoda A."/>
            <person name="Takaki Y."/>
            <person name="Nishi S."/>
            <person name="Hori S."/>
            <person name="Arai W."/>
            <person name="Tsubouchi T."/>
            <person name="Morono Y."/>
            <person name="Uchiyama I."/>
            <person name="Ito T."/>
            <person name="Fujiyama A."/>
            <person name="Inagaki F."/>
            <person name="Takami H."/>
        </authorList>
    </citation>
    <scope>NUCLEOTIDE SEQUENCE</scope>
    <source>
        <strain evidence="2">Expedition CK06-06</strain>
    </source>
</reference>
<organism evidence="2">
    <name type="scientific">marine sediment metagenome</name>
    <dbReference type="NCBI Taxonomy" id="412755"/>
    <lineage>
        <taxon>unclassified sequences</taxon>
        <taxon>metagenomes</taxon>
        <taxon>ecological metagenomes</taxon>
    </lineage>
</organism>
<dbReference type="EMBL" id="BARU01022172">
    <property type="protein sequence ID" value="GAH53729.1"/>
    <property type="molecule type" value="Genomic_DNA"/>
</dbReference>
<comment type="caution">
    <text evidence="2">The sequence shown here is derived from an EMBL/GenBank/DDBJ whole genome shotgun (WGS) entry which is preliminary data.</text>
</comment>
<sequence length="75" mass="8699">MDDKVFVDVIVENAKSNERLTIAIEGFSNAVKEWSNKVKEIHGNYRNFSRKMLVIELETVFIIILATGILFKLIW</sequence>
<protein>
    <submittedName>
        <fullName evidence="2">Uncharacterized protein</fullName>
    </submittedName>
</protein>
<feature type="transmembrane region" description="Helical" evidence="1">
    <location>
        <begin position="53"/>
        <end position="74"/>
    </location>
</feature>
<keyword evidence="1" id="KW-0812">Transmembrane</keyword>
<gene>
    <name evidence="2" type="ORF">S03H2_36154</name>
</gene>
<proteinExistence type="predicted"/>